<dbReference type="REBASE" id="203615">
    <property type="entry name" value="S.Omu33336ORF16600P"/>
</dbReference>
<evidence type="ECO:0000256" key="1">
    <source>
        <dbReference type="ARBA" id="ARBA00022747"/>
    </source>
</evidence>
<keyword evidence="2" id="KW-0238">DNA-binding</keyword>
<dbReference type="CDD" id="cd17260">
    <property type="entry name" value="RMtype1_S_EcoEI-TRD1-CR1_like"/>
    <property type="match status" value="1"/>
</dbReference>
<evidence type="ECO:0000256" key="2">
    <source>
        <dbReference type="ARBA" id="ARBA00023125"/>
    </source>
</evidence>
<evidence type="ECO:0000313" key="4">
    <source>
        <dbReference type="Proteomes" id="UP000191418"/>
    </source>
</evidence>
<keyword evidence="3" id="KW-0378">Hydrolase</keyword>
<dbReference type="InterPro" id="IPR044946">
    <property type="entry name" value="Restrct_endonuc_typeI_TRD_sf"/>
</dbReference>
<dbReference type="SUPFAM" id="SSF116734">
    <property type="entry name" value="DNA methylase specificity domain"/>
    <property type="match status" value="1"/>
</dbReference>
<feature type="non-terminal residue" evidence="3">
    <location>
        <position position="1"/>
    </location>
</feature>
<dbReference type="Proteomes" id="UP000191418">
    <property type="component" value="Unassembled WGS sequence"/>
</dbReference>
<sequence>EQRKALRLNATGEDGYKPLPESVRALFPDAFEESELGWVPEGWGLKAVSDAITVNPKVKLTKGTVAKFVDMKALPTSGYSIEDVSEKAYSGGAKFEKNDILLARITPCLQNGKTGFVDFLDDEAVGFGSTEFIVLRGNERLDATYVACLARDESFRLHAM</sequence>
<keyword evidence="3" id="KW-0540">Nuclease</keyword>
<dbReference type="GO" id="GO:0003677">
    <property type="term" value="F:DNA binding"/>
    <property type="evidence" value="ECO:0007669"/>
    <property type="project" value="UniProtKB-KW"/>
</dbReference>
<keyword evidence="4" id="KW-1185">Reference proteome</keyword>
<comment type="caution">
    <text evidence="3">The sequence shown here is derived from an EMBL/GenBank/DDBJ whole genome shotgun (WGS) entry which is preliminary data.</text>
</comment>
<reference evidence="3 4" key="1">
    <citation type="submission" date="2017-01" db="EMBL/GenBank/DDBJ databases">
        <title>Genome Sequencing of a Marine Spirillum, Oceanospirillum multiglobuliferum ATCC 33336, from Japan.</title>
        <authorList>
            <person name="Carney J.G."/>
            <person name="Trachtenberg A.M."/>
            <person name="Rheaume B.A."/>
            <person name="Linnane J.D."/>
            <person name="Pitts N.L."/>
            <person name="Mykles D.L."/>
            <person name="Maclea K.S."/>
        </authorList>
    </citation>
    <scope>NUCLEOTIDE SEQUENCE [LARGE SCALE GENOMIC DNA]</scope>
    <source>
        <strain evidence="3 4">ATCC 33336</strain>
    </source>
</reference>
<dbReference type="GO" id="GO:0009307">
    <property type="term" value="P:DNA restriction-modification system"/>
    <property type="evidence" value="ECO:0007669"/>
    <property type="project" value="UniProtKB-KW"/>
</dbReference>
<evidence type="ECO:0000313" key="3">
    <source>
        <dbReference type="EMBL" id="OPX53987.1"/>
    </source>
</evidence>
<name>A0A1V4T062_9GAMM</name>
<proteinExistence type="predicted"/>
<organism evidence="3 4">
    <name type="scientific">Oceanospirillum multiglobuliferum</name>
    <dbReference type="NCBI Taxonomy" id="64969"/>
    <lineage>
        <taxon>Bacteria</taxon>
        <taxon>Pseudomonadati</taxon>
        <taxon>Pseudomonadota</taxon>
        <taxon>Gammaproteobacteria</taxon>
        <taxon>Oceanospirillales</taxon>
        <taxon>Oceanospirillaceae</taxon>
        <taxon>Oceanospirillum</taxon>
    </lineage>
</organism>
<keyword evidence="1" id="KW-0680">Restriction system</keyword>
<keyword evidence="3" id="KW-0255">Endonuclease</keyword>
<dbReference type="AlphaFoldDB" id="A0A1V4T062"/>
<dbReference type="Gene3D" id="3.90.220.20">
    <property type="entry name" value="DNA methylase specificity domains"/>
    <property type="match status" value="1"/>
</dbReference>
<feature type="non-terminal residue" evidence="3">
    <location>
        <position position="160"/>
    </location>
</feature>
<accession>A0A1V4T062</accession>
<dbReference type="EMBL" id="MTSM01000146">
    <property type="protein sequence ID" value="OPX53987.1"/>
    <property type="molecule type" value="Genomic_DNA"/>
</dbReference>
<gene>
    <name evidence="3" type="ORF">BTE48_16600</name>
</gene>
<dbReference type="GO" id="GO:0004519">
    <property type="term" value="F:endonuclease activity"/>
    <property type="evidence" value="ECO:0007669"/>
    <property type="project" value="UniProtKB-KW"/>
</dbReference>
<protein>
    <submittedName>
        <fullName evidence="3">Restriction endonuclease subunit S</fullName>
    </submittedName>
</protein>